<organism evidence="14 15">
    <name type="scientific">Tenacibaculum finnmarkense genomovar ulcerans</name>
    <dbReference type="NCBI Taxonomy" id="2781388"/>
    <lineage>
        <taxon>Bacteria</taxon>
        <taxon>Pseudomonadati</taxon>
        <taxon>Bacteroidota</taxon>
        <taxon>Flavobacteriia</taxon>
        <taxon>Flavobacteriales</taxon>
        <taxon>Flavobacteriaceae</taxon>
        <taxon>Tenacibaculum</taxon>
        <taxon>Tenacibaculum finnmarkense</taxon>
    </lineage>
</organism>
<evidence type="ECO:0000256" key="11">
    <source>
        <dbReference type="RuleBase" id="RU003983"/>
    </source>
</evidence>
<evidence type="ECO:0000256" key="7">
    <source>
        <dbReference type="ARBA" id="ARBA00022833"/>
    </source>
</evidence>
<dbReference type="GeneID" id="86820017"/>
<protein>
    <submittedName>
        <fullName evidence="14">M48 family peptidase</fullName>
    </submittedName>
</protein>
<sequence length="258" mass="28996">MIKIKTLIHEKEKTYLLIMKILGIILWLILLFASMGTILIWGAFIAFGLWISGLYFKAVIYGDSVKVSPSQFPEIYDIIIEQSNKLNLTNIPEVFIYNGSGLVNAFAVKFLSAKYVILMSDLVDLSLKRGKIKELSMIIGHELGHHAAGHTSFLKGLLIKPANFVPFLGSAYSRACEFTADRIGFTLTEDLSASENALVSLALGSESLANDTNIEAFILQEKEIPDFMGFIHKIYSTHPRMTKRVIEIRKFNKLYLNK</sequence>
<dbReference type="GO" id="GO:0046872">
    <property type="term" value="F:metal ion binding"/>
    <property type="evidence" value="ECO:0007669"/>
    <property type="project" value="UniProtKB-KW"/>
</dbReference>
<proteinExistence type="inferred from homology"/>
<evidence type="ECO:0000256" key="4">
    <source>
        <dbReference type="ARBA" id="ARBA00022692"/>
    </source>
</evidence>
<evidence type="ECO:0000256" key="8">
    <source>
        <dbReference type="ARBA" id="ARBA00022989"/>
    </source>
</evidence>
<dbReference type="GO" id="GO:0004222">
    <property type="term" value="F:metalloendopeptidase activity"/>
    <property type="evidence" value="ECO:0007669"/>
    <property type="project" value="InterPro"/>
</dbReference>
<dbReference type="InterPro" id="IPR050083">
    <property type="entry name" value="HtpX_protease"/>
</dbReference>
<evidence type="ECO:0000256" key="1">
    <source>
        <dbReference type="ARBA" id="ARBA00004651"/>
    </source>
</evidence>
<keyword evidence="5" id="KW-0479">Metal-binding</keyword>
<name>A0A2I2M9Z5_9FLAO</name>
<keyword evidence="7 11" id="KW-0862">Zinc</keyword>
<dbReference type="Gene3D" id="3.30.2010.10">
    <property type="entry name" value="Metalloproteases ('zincins'), catalytic domain"/>
    <property type="match status" value="1"/>
</dbReference>
<dbReference type="AlphaFoldDB" id="A0A2I2M9Z5"/>
<comment type="cofactor">
    <cofactor evidence="11">
        <name>Zn(2+)</name>
        <dbReference type="ChEBI" id="CHEBI:29105"/>
    </cofactor>
    <text evidence="11">Binds 1 zinc ion per subunit.</text>
</comment>
<evidence type="ECO:0000256" key="5">
    <source>
        <dbReference type="ARBA" id="ARBA00022723"/>
    </source>
</evidence>
<comment type="similarity">
    <text evidence="11">Belongs to the peptidase M48 family.</text>
</comment>
<reference evidence="14 15" key="1">
    <citation type="submission" date="2017-11" db="EMBL/GenBank/DDBJ databases">
        <authorList>
            <person name="Duchaud E."/>
        </authorList>
    </citation>
    <scope>NUCLEOTIDE SEQUENCE [LARGE SCALE GENOMIC DNA]</scope>
    <source>
        <strain evidence="14 15">TNO010</strain>
    </source>
</reference>
<keyword evidence="3 11" id="KW-0645">Protease</keyword>
<keyword evidence="10 12" id="KW-0472">Membrane</keyword>
<dbReference type="Pfam" id="PF01435">
    <property type="entry name" value="Peptidase_M48"/>
    <property type="match status" value="2"/>
</dbReference>
<dbReference type="PANTHER" id="PTHR43221:SF1">
    <property type="entry name" value="PROTEASE HTPX"/>
    <property type="match status" value="1"/>
</dbReference>
<evidence type="ECO:0000256" key="2">
    <source>
        <dbReference type="ARBA" id="ARBA00022475"/>
    </source>
</evidence>
<dbReference type="Proteomes" id="UP000490060">
    <property type="component" value="Unassembled WGS sequence"/>
</dbReference>
<keyword evidence="8 12" id="KW-1133">Transmembrane helix</keyword>
<dbReference type="EMBL" id="OENE01000031">
    <property type="protein sequence ID" value="SOU89362.1"/>
    <property type="molecule type" value="Genomic_DNA"/>
</dbReference>
<feature type="domain" description="Peptidase M48" evidence="13">
    <location>
        <begin position="161"/>
        <end position="250"/>
    </location>
</feature>
<comment type="subcellular location">
    <subcellularLocation>
        <location evidence="1">Cell membrane</location>
        <topology evidence="1">Multi-pass membrane protein</topology>
    </subcellularLocation>
</comment>
<evidence type="ECO:0000256" key="12">
    <source>
        <dbReference type="SAM" id="Phobius"/>
    </source>
</evidence>
<dbReference type="GO" id="GO:0006508">
    <property type="term" value="P:proteolysis"/>
    <property type="evidence" value="ECO:0007669"/>
    <property type="project" value="UniProtKB-KW"/>
</dbReference>
<evidence type="ECO:0000256" key="3">
    <source>
        <dbReference type="ARBA" id="ARBA00022670"/>
    </source>
</evidence>
<keyword evidence="4 12" id="KW-0812">Transmembrane</keyword>
<dbReference type="CDD" id="cd07325">
    <property type="entry name" value="M48_Ste24p_like"/>
    <property type="match status" value="1"/>
</dbReference>
<evidence type="ECO:0000313" key="14">
    <source>
        <dbReference type="EMBL" id="SOU89362.1"/>
    </source>
</evidence>
<feature type="transmembrane region" description="Helical" evidence="12">
    <location>
        <begin position="14"/>
        <end position="32"/>
    </location>
</feature>
<evidence type="ECO:0000256" key="6">
    <source>
        <dbReference type="ARBA" id="ARBA00022801"/>
    </source>
</evidence>
<dbReference type="InterPro" id="IPR001915">
    <property type="entry name" value="Peptidase_M48"/>
</dbReference>
<evidence type="ECO:0000259" key="13">
    <source>
        <dbReference type="Pfam" id="PF01435"/>
    </source>
</evidence>
<keyword evidence="6 11" id="KW-0378">Hydrolase</keyword>
<keyword evidence="2" id="KW-1003">Cell membrane</keyword>
<dbReference type="GO" id="GO:0005886">
    <property type="term" value="C:plasma membrane"/>
    <property type="evidence" value="ECO:0007669"/>
    <property type="project" value="UniProtKB-SubCell"/>
</dbReference>
<dbReference type="PANTHER" id="PTHR43221">
    <property type="entry name" value="PROTEASE HTPX"/>
    <property type="match status" value="1"/>
</dbReference>
<dbReference type="RefSeq" id="WP_198912950.1">
    <property type="nucleotide sequence ID" value="NZ_JAJHTC010000036.1"/>
</dbReference>
<accession>A0A2I2M9Z5</accession>
<keyword evidence="9 11" id="KW-0482">Metalloprotease</keyword>
<feature type="domain" description="Peptidase M48" evidence="13">
    <location>
        <begin position="70"/>
        <end position="152"/>
    </location>
</feature>
<evidence type="ECO:0000256" key="10">
    <source>
        <dbReference type="ARBA" id="ARBA00023136"/>
    </source>
</evidence>
<evidence type="ECO:0000256" key="9">
    <source>
        <dbReference type="ARBA" id="ARBA00023049"/>
    </source>
</evidence>
<gene>
    <name evidence="14" type="ORF">TNO010_370001</name>
</gene>
<evidence type="ECO:0000313" key="15">
    <source>
        <dbReference type="Proteomes" id="UP000490060"/>
    </source>
</evidence>